<feature type="compositionally biased region" description="Basic and acidic residues" evidence="14">
    <location>
        <begin position="188"/>
        <end position="199"/>
    </location>
</feature>
<evidence type="ECO:0000256" key="8">
    <source>
        <dbReference type="ARBA" id="ARBA00022741"/>
    </source>
</evidence>
<keyword evidence="10" id="KW-0067">ATP-binding</keyword>
<evidence type="ECO:0000256" key="5">
    <source>
        <dbReference type="ARBA" id="ARBA00022527"/>
    </source>
</evidence>
<evidence type="ECO:0000256" key="9">
    <source>
        <dbReference type="ARBA" id="ARBA00022777"/>
    </source>
</evidence>
<reference evidence="16 17" key="1">
    <citation type="submission" date="2024-03" db="EMBL/GenBank/DDBJ databases">
        <title>The Acrasis kona genome and developmental transcriptomes reveal deep origins of eukaryotic multicellular pathways.</title>
        <authorList>
            <person name="Sheikh S."/>
            <person name="Fu C.-J."/>
            <person name="Brown M.W."/>
            <person name="Baldauf S.L."/>
        </authorList>
    </citation>
    <scope>NUCLEOTIDE SEQUENCE [LARGE SCALE GENOMIC DNA]</scope>
    <source>
        <strain evidence="16 17">ATCC MYA-3509</strain>
    </source>
</reference>
<feature type="compositionally biased region" description="Polar residues" evidence="14">
    <location>
        <begin position="146"/>
        <end position="159"/>
    </location>
</feature>
<feature type="compositionally biased region" description="Acidic residues" evidence="14">
    <location>
        <begin position="120"/>
        <end position="132"/>
    </location>
</feature>
<dbReference type="GO" id="GO:0005524">
    <property type="term" value="F:ATP binding"/>
    <property type="evidence" value="ECO:0007669"/>
    <property type="project" value="UniProtKB-KW"/>
</dbReference>
<evidence type="ECO:0000256" key="12">
    <source>
        <dbReference type="ARBA" id="ARBA00047899"/>
    </source>
</evidence>
<evidence type="ECO:0000256" key="10">
    <source>
        <dbReference type="ARBA" id="ARBA00022840"/>
    </source>
</evidence>
<evidence type="ECO:0000256" key="1">
    <source>
        <dbReference type="ARBA" id="ARBA00001946"/>
    </source>
</evidence>
<evidence type="ECO:0000313" key="16">
    <source>
        <dbReference type="EMBL" id="KAL0485484.1"/>
    </source>
</evidence>
<feature type="non-terminal residue" evidence="16">
    <location>
        <position position="1"/>
    </location>
</feature>
<keyword evidence="11" id="KW-0460">Magnesium</keyword>
<comment type="catalytic activity">
    <reaction evidence="12">
        <text>L-threonyl-[protein] + ATP = O-phospho-L-threonyl-[protein] + ADP + H(+)</text>
        <dbReference type="Rhea" id="RHEA:46608"/>
        <dbReference type="Rhea" id="RHEA-COMP:11060"/>
        <dbReference type="Rhea" id="RHEA-COMP:11605"/>
        <dbReference type="ChEBI" id="CHEBI:15378"/>
        <dbReference type="ChEBI" id="CHEBI:30013"/>
        <dbReference type="ChEBI" id="CHEBI:30616"/>
        <dbReference type="ChEBI" id="CHEBI:61977"/>
        <dbReference type="ChEBI" id="CHEBI:456216"/>
        <dbReference type="EC" id="2.7.11.1"/>
    </reaction>
</comment>
<comment type="catalytic activity">
    <reaction evidence="13">
        <text>L-seryl-[protein] + ATP = O-phospho-L-seryl-[protein] + ADP + H(+)</text>
        <dbReference type="Rhea" id="RHEA:17989"/>
        <dbReference type="Rhea" id="RHEA-COMP:9863"/>
        <dbReference type="Rhea" id="RHEA-COMP:11604"/>
        <dbReference type="ChEBI" id="CHEBI:15378"/>
        <dbReference type="ChEBI" id="CHEBI:29999"/>
        <dbReference type="ChEBI" id="CHEBI:30616"/>
        <dbReference type="ChEBI" id="CHEBI:83421"/>
        <dbReference type="ChEBI" id="CHEBI:456216"/>
        <dbReference type="EC" id="2.7.11.1"/>
    </reaction>
</comment>
<keyword evidence="5" id="KW-0723">Serine/threonine-protein kinase</keyword>
<accession>A0AAW2Z7U7</accession>
<dbReference type="Gene3D" id="1.10.510.10">
    <property type="entry name" value="Transferase(Phosphotransferase) domain 1"/>
    <property type="match status" value="1"/>
</dbReference>
<keyword evidence="4" id="KW-0963">Cytoplasm</keyword>
<evidence type="ECO:0000256" key="3">
    <source>
        <dbReference type="ARBA" id="ARBA00008874"/>
    </source>
</evidence>
<dbReference type="AlphaFoldDB" id="A0AAW2Z7U7"/>
<dbReference type="SUPFAM" id="SSF56112">
    <property type="entry name" value="Protein kinase-like (PK-like)"/>
    <property type="match status" value="1"/>
</dbReference>
<evidence type="ECO:0000256" key="4">
    <source>
        <dbReference type="ARBA" id="ARBA00022490"/>
    </source>
</evidence>
<protein>
    <submittedName>
        <fullName evidence="16">SvkA</fullName>
    </submittedName>
</protein>
<organism evidence="16 17">
    <name type="scientific">Acrasis kona</name>
    <dbReference type="NCBI Taxonomy" id="1008807"/>
    <lineage>
        <taxon>Eukaryota</taxon>
        <taxon>Discoba</taxon>
        <taxon>Heterolobosea</taxon>
        <taxon>Tetramitia</taxon>
        <taxon>Eutetramitia</taxon>
        <taxon>Acrasidae</taxon>
        <taxon>Acrasis</taxon>
    </lineage>
</organism>
<dbReference type="GO" id="GO:0004674">
    <property type="term" value="F:protein serine/threonine kinase activity"/>
    <property type="evidence" value="ECO:0007669"/>
    <property type="project" value="UniProtKB-EC"/>
</dbReference>
<evidence type="ECO:0000313" key="17">
    <source>
        <dbReference type="Proteomes" id="UP001431209"/>
    </source>
</evidence>
<dbReference type="EMBL" id="JAOPGA020001141">
    <property type="protein sequence ID" value="KAL0485484.1"/>
    <property type="molecule type" value="Genomic_DNA"/>
</dbReference>
<dbReference type="PROSITE" id="PS50011">
    <property type="entry name" value="PROTEIN_KINASE_DOM"/>
    <property type="match status" value="1"/>
</dbReference>
<comment type="subcellular location">
    <subcellularLocation>
        <location evidence="2">Cytoplasm</location>
    </subcellularLocation>
</comment>
<feature type="region of interest" description="Disordered" evidence="14">
    <location>
        <begin position="108"/>
        <end position="275"/>
    </location>
</feature>
<keyword evidence="6" id="KW-0808">Transferase</keyword>
<name>A0AAW2Z7U7_9EUKA</name>
<keyword evidence="7" id="KW-0479">Metal-binding</keyword>
<dbReference type="InterPro" id="IPR000719">
    <property type="entry name" value="Prot_kinase_dom"/>
</dbReference>
<evidence type="ECO:0000259" key="15">
    <source>
        <dbReference type="PROSITE" id="PS50011"/>
    </source>
</evidence>
<evidence type="ECO:0000256" key="13">
    <source>
        <dbReference type="ARBA" id="ARBA00048679"/>
    </source>
</evidence>
<evidence type="ECO:0000256" key="6">
    <source>
        <dbReference type="ARBA" id="ARBA00022679"/>
    </source>
</evidence>
<dbReference type="InterPro" id="IPR011009">
    <property type="entry name" value="Kinase-like_dom_sf"/>
</dbReference>
<comment type="similarity">
    <text evidence="3">Belongs to the protein kinase superfamily. STE Ser/Thr protein kinase family. STE20 subfamily.</text>
</comment>
<dbReference type="GO" id="GO:0046872">
    <property type="term" value="F:metal ion binding"/>
    <property type="evidence" value="ECO:0007669"/>
    <property type="project" value="UniProtKB-KW"/>
</dbReference>
<dbReference type="InterPro" id="IPR048288">
    <property type="entry name" value="PDCD10_N"/>
</dbReference>
<gene>
    <name evidence="16" type="ORF">AKO1_003089</name>
</gene>
<keyword evidence="17" id="KW-1185">Reference proteome</keyword>
<dbReference type="InterPro" id="IPR046409">
    <property type="entry name" value="PDC10_dimerisation_sf"/>
</dbReference>
<dbReference type="Proteomes" id="UP001431209">
    <property type="component" value="Unassembled WGS sequence"/>
</dbReference>
<feature type="compositionally biased region" description="Basic residues" evidence="14">
    <location>
        <begin position="219"/>
        <end position="228"/>
    </location>
</feature>
<evidence type="ECO:0000256" key="11">
    <source>
        <dbReference type="ARBA" id="ARBA00022842"/>
    </source>
</evidence>
<dbReference type="PANTHER" id="PTHR48012:SF10">
    <property type="entry name" value="FI20177P1"/>
    <property type="match status" value="1"/>
</dbReference>
<evidence type="ECO:0000256" key="14">
    <source>
        <dbReference type="SAM" id="MobiDB-lite"/>
    </source>
</evidence>
<dbReference type="Pfam" id="PF00069">
    <property type="entry name" value="Pkinase"/>
    <property type="match status" value="1"/>
</dbReference>
<dbReference type="GO" id="GO:0005737">
    <property type="term" value="C:cytoplasm"/>
    <property type="evidence" value="ECO:0007669"/>
    <property type="project" value="UniProtKB-SubCell"/>
</dbReference>
<comment type="caution">
    <text evidence="16">The sequence shown here is derived from an EMBL/GenBank/DDBJ whole genome shotgun (WGS) entry which is preliminary data.</text>
</comment>
<feature type="domain" description="Protein kinase" evidence="15">
    <location>
        <begin position="1"/>
        <end position="87"/>
    </location>
</feature>
<comment type="cofactor">
    <cofactor evidence="1">
        <name>Mg(2+)</name>
        <dbReference type="ChEBI" id="CHEBI:18420"/>
    </cofactor>
</comment>
<dbReference type="Gene3D" id="1.10.12.70">
    <property type="match status" value="1"/>
</dbReference>
<dbReference type="InterPro" id="IPR050629">
    <property type="entry name" value="STE20/SPS1-PAK"/>
</dbReference>
<feature type="compositionally biased region" description="Acidic residues" evidence="14">
    <location>
        <begin position="200"/>
        <end position="212"/>
    </location>
</feature>
<evidence type="ECO:0000256" key="7">
    <source>
        <dbReference type="ARBA" id="ARBA00022723"/>
    </source>
</evidence>
<sequence>EVIKQSNGYNEKADIWSLGITAIELAKGSPPYYGDDPMKILFLIPKNDPPTLEGKFTIQFKSFVSECLKKDPTQRPSAKKLLRLPFIKNAKKTALLTDLVDRRALYLASHTESGSSSSESEGDDDDDEEDYSWDFQDTVKSKPVKRQSSTGTIKKSQALSPIKKVKSPDATKKQIPPPLPPKITVIPTKKEDDTQHTNDDSSEESEESDEDTGLGTIKKINKVPRKALSKQDDEDDEVTVATRRIHLKPPPSIRHNVSPDEANENPKVEGSSNRLSIGTISTNSFASPLSDISTSSPITPNTPGAFADVASRIMLDTVIEPVINHLMNELDNDAQYSIVEKLRQLLYDAESVSPGFARKFIDGVIVHAVEKSNNPTADTNTEPTEVVAEKAPEWQSLIEEDEEKLRKTPIASNLLKRWKSRCTTDVASGAMVADLYHNQ</sequence>
<dbReference type="Pfam" id="PF20929">
    <property type="entry name" value="PDCD10_N"/>
    <property type="match status" value="1"/>
</dbReference>
<dbReference type="PANTHER" id="PTHR48012">
    <property type="entry name" value="STERILE20-LIKE KINASE, ISOFORM B-RELATED"/>
    <property type="match status" value="1"/>
</dbReference>
<keyword evidence="9" id="KW-0418">Kinase</keyword>
<keyword evidence="8" id="KW-0547">Nucleotide-binding</keyword>
<evidence type="ECO:0000256" key="2">
    <source>
        <dbReference type="ARBA" id="ARBA00004496"/>
    </source>
</evidence>
<proteinExistence type="inferred from homology"/>